<keyword evidence="5" id="KW-0862">Zinc</keyword>
<dbReference type="InterPro" id="IPR011993">
    <property type="entry name" value="PH-like_dom_sf"/>
</dbReference>
<name>A0AAD7GG05_MYCRO</name>
<keyword evidence="4" id="KW-0863">Zinc-finger</keyword>
<keyword evidence="7" id="KW-0963">Cytoplasm</keyword>
<dbReference type="GO" id="GO:0008270">
    <property type="term" value="F:zinc ion binding"/>
    <property type="evidence" value="ECO:0007669"/>
    <property type="project" value="UniProtKB-KW"/>
</dbReference>
<dbReference type="GO" id="GO:0000814">
    <property type="term" value="C:ESCRT II complex"/>
    <property type="evidence" value="ECO:0007669"/>
    <property type="project" value="UniProtKB-UniRule"/>
</dbReference>
<dbReference type="Pfam" id="PF11605">
    <property type="entry name" value="Vps36_ESCRT-II"/>
    <property type="match status" value="1"/>
</dbReference>
<dbReference type="GO" id="GO:0031902">
    <property type="term" value="C:late endosome membrane"/>
    <property type="evidence" value="ECO:0007669"/>
    <property type="project" value="UniProtKB-UniRule"/>
</dbReference>
<feature type="region of interest" description="Disordered" evidence="8">
    <location>
        <begin position="223"/>
        <end position="243"/>
    </location>
</feature>
<evidence type="ECO:0000256" key="6">
    <source>
        <dbReference type="ARBA" id="ARBA00022927"/>
    </source>
</evidence>
<organism evidence="10 11">
    <name type="scientific">Mycena rosella</name>
    <name type="common">Pink bonnet</name>
    <name type="synonym">Agaricus rosellus</name>
    <dbReference type="NCBI Taxonomy" id="1033263"/>
    <lineage>
        <taxon>Eukaryota</taxon>
        <taxon>Fungi</taxon>
        <taxon>Dikarya</taxon>
        <taxon>Basidiomycota</taxon>
        <taxon>Agaricomycotina</taxon>
        <taxon>Agaricomycetes</taxon>
        <taxon>Agaricomycetidae</taxon>
        <taxon>Agaricales</taxon>
        <taxon>Marasmiineae</taxon>
        <taxon>Mycenaceae</taxon>
        <taxon>Mycena</taxon>
    </lineage>
</organism>
<evidence type="ECO:0000313" key="11">
    <source>
        <dbReference type="Proteomes" id="UP001221757"/>
    </source>
</evidence>
<dbReference type="GO" id="GO:0043130">
    <property type="term" value="F:ubiquitin binding"/>
    <property type="evidence" value="ECO:0007669"/>
    <property type="project" value="UniProtKB-UniRule"/>
</dbReference>
<comment type="function">
    <text evidence="7">Component of the ESCRT-II complex (endosomal sorting complex required for transport II), which is required for multivesicular body (MVB) formation and sorting of endosomal cargo proteins into MVBs.</text>
</comment>
<comment type="subcellular location">
    <subcellularLocation>
        <location evidence="7">Cytoplasm</location>
    </subcellularLocation>
    <subcellularLocation>
        <location evidence="7">Endosome</location>
    </subcellularLocation>
</comment>
<dbReference type="Gene3D" id="2.30.29.30">
    <property type="entry name" value="Pleckstrin-homology domain (PH domain)/Phosphotyrosine-binding domain (PTB)"/>
    <property type="match status" value="1"/>
</dbReference>
<dbReference type="SUPFAM" id="SSF50729">
    <property type="entry name" value="PH domain-like"/>
    <property type="match status" value="2"/>
</dbReference>
<comment type="subunit">
    <text evidence="7">Component of the endosomal sorting complex required for transport II (ESCRT-II).</text>
</comment>
<dbReference type="Proteomes" id="UP001221757">
    <property type="component" value="Unassembled WGS sequence"/>
</dbReference>
<evidence type="ECO:0000313" key="10">
    <source>
        <dbReference type="EMBL" id="KAJ7687135.1"/>
    </source>
</evidence>
<reference evidence="10" key="1">
    <citation type="submission" date="2023-03" db="EMBL/GenBank/DDBJ databases">
        <title>Massive genome expansion in bonnet fungi (Mycena s.s.) driven by repeated elements and novel gene families across ecological guilds.</title>
        <authorList>
            <consortium name="Lawrence Berkeley National Laboratory"/>
            <person name="Harder C.B."/>
            <person name="Miyauchi S."/>
            <person name="Viragh M."/>
            <person name="Kuo A."/>
            <person name="Thoen E."/>
            <person name="Andreopoulos B."/>
            <person name="Lu D."/>
            <person name="Skrede I."/>
            <person name="Drula E."/>
            <person name="Henrissat B."/>
            <person name="Morin E."/>
            <person name="Kohler A."/>
            <person name="Barry K."/>
            <person name="LaButti K."/>
            <person name="Morin E."/>
            <person name="Salamov A."/>
            <person name="Lipzen A."/>
            <person name="Mereny Z."/>
            <person name="Hegedus B."/>
            <person name="Baldrian P."/>
            <person name="Stursova M."/>
            <person name="Weitz H."/>
            <person name="Taylor A."/>
            <person name="Grigoriev I.V."/>
            <person name="Nagy L.G."/>
            <person name="Martin F."/>
            <person name="Kauserud H."/>
        </authorList>
    </citation>
    <scope>NUCLEOTIDE SEQUENCE</scope>
    <source>
        <strain evidence="10">CBHHK067</strain>
    </source>
</reference>
<keyword evidence="6 7" id="KW-0653">Protein transport</keyword>
<evidence type="ECO:0000256" key="3">
    <source>
        <dbReference type="ARBA" id="ARBA00022723"/>
    </source>
</evidence>
<evidence type="ECO:0000259" key="9">
    <source>
        <dbReference type="PROSITE" id="PS51495"/>
    </source>
</evidence>
<dbReference type="AlphaFoldDB" id="A0AAD7GG05"/>
<feature type="region of interest" description="Disordered" evidence="8">
    <location>
        <begin position="155"/>
        <end position="186"/>
    </location>
</feature>
<comment type="caution">
    <text evidence="10">The sequence shown here is derived from an EMBL/GenBank/DDBJ whole genome shotgun (WGS) entry which is preliminary data.</text>
</comment>
<keyword evidence="2 7" id="KW-0813">Transport</keyword>
<evidence type="ECO:0000256" key="4">
    <source>
        <dbReference type="ARBA" id="ARBA00022771"/>
    </source>
</evidence>
<sequence>MTLRRCSRSVDGTIPIQALLYNDEELLSSQEGVGIYDGAQKSPNHQSGTIHVTTHRLFYLSAHRASSYSLAVDLSCISQTDYYAGLFKSSAKVTLHISVAVTSPGDSGPNDGPDTPFESWECGVCAYRNPPGLSPAAARICGLCGIPRDSFPAAASPHQLSTSLPTSTSLPSLLPPSAPSSSSGTLRRQPNAIACPACTFLNHPSLRECEICTTELPQAASLGMKSAPSSRPASPDPSDDEEAAAARLIKISFRKGGDKAFYAVLRRSLKSKAWAIGASTTAPGDTSGAGSGITGILRTVESSAQERASGMNDAFQDLEALMVKAKDMVRLAADLNERLTASSASSAAEPEAATFIRSSLSQLGLQMADAPVTQDMASDEQRWMAQLARELASVLKGLMRERGVIALDEVWGGWNRARGVALLPPSTLLQVVPHLPQYTDPTIVTRTFPSGLRVLHTPPYAPAAFAARLAQLLAEQPKTITEIASKEKVAVGLAAELVGELEGEGGVCRDDEACMIRGGGAEVRFWGNVFKGYVWDGQEKERDEVVY</sequence>
<evidence type="ECO:0000256" key="1">
    <source>
        <dbReference type="ARBA" id="ARBA00009697"/>
    </source>
</evidence>
<feature type="compositionally biased region" description="Low complexity" evidence="8">
    <location>
        <begin position="156"/>
        <end position="172"/>
    </location>
</feature>
<dbReference type="Pfam" id="PF04157">
    <property type="entry name" value="EAP30"/>
    <property type="match status" value="1"/>
</dbReference>
<dbReference type="GO" id="GO:0032266">
    <property type="term" value="F:phosphatidylinositol-3-phosphate binding"/>
    <property type="evidence" value="ECO:0007669"/>
    <property type="project" value="UniProtKB-UniRule"/>
</dbReference>
<dbReference type="Gene3D" id="6.10.140.260">
    <property type="match status" value="1"/>
</dbReference>
<dbReference type="SMART" id="SM00547">
    <property type="entry name" value="ZnF_RBZ"/>
    <property type="match status" value="2"/>
</dbReference>
<evidence type="ECO:0000256" key="7">
    <source>
        <dbReference type="RuleBase" id="RU367095"/>
    </source>
</evidence>
<dbReference type="InterPro" id="IPR001876">
    <property type="entry name" value="Znf_RanBP2"/>
</dbReference>
<comment type="similarity">
    <text evidence="1 7">Belongs to the VPS36 family.</text>
</comment>
<evidence type="ECO:0000256" key="5">
    <source>
        <dbReference type="ARBA" id="ARBA00022833"/>
    </source>
</evidence>
<keyword evidence="11" id="KW-1185">Reference proteome</keyword>
<keyword evidence="3" id="KW-0479">Metal-binding</keyword>
<dbReference type="InterPro" id="IPR040608">
    <property type="entry name" value="Snf8/Vps36"/>
</dbReference>
<protein>
    <recommendedName>
        <fullName evidence="7">Vacuolar protein-sorting-associated protein 36</fullName>
    </recommendedName>
    <alternativeName>
        <fullName evidence="7">ESCRT-II complex subunit VPS36</fullName>
    </alternativeName>
</protein>
<dbReference type="GO" id="GO:0043328">
    <property type="term" value="P:protein transport to vacuole involved in ubiquitin-dependent protein catabolic process via the multivesicular body sorting pathway"/>
    <property type="evidence" value="ECO:0007669"/>
    <property type="project" value="UniProtKB-UniRule"/>
</dbReference>
<dbReference type="PANTHER" id="PTHR13128">
    <property type="entry name" value="VACUOLAR PROTEIN-SORTING-ASSOCIATED PROTEIN 36"/>
    <property type="match status" value="1"/>
</dbReference>
<gene>
    <name evidence="10" type="ORF">B0H17DRAFT_939682</name>
</gene>
<dbReference type="InterPro" id="IPR037855">
    <property type="entry name" value="Vps36"/>
</dbReference>
<dbReference type="InterPro" id="IPR036388">
    <property type="entry name" value="WH-like_DNA-bd_sf"/>
</dbReference>
<dbReference type="PROSITE" id="PS51495">
    <property type="entry name" value="GLUE"/>
    <property type="match status" value="1"/>
</dbReference>
<evidence type="ECO:0000256" key="2">
    <source>
        <dbReference type="ARBA" id="ARBA00022448"/>
    </source>
</evidence>
<dbReference type="Gene3D" id="1.10.10.10">
    <property type="entry name" value="Winged helix-like DNA-binding domain superfamily/Winged helix DNA-binding domain"/>
    <property type="match status" value="2"/>
</dbReference>
<dbReference type="EMBL" id="JARKIE010000090">
    <property type="protein sequence ID" value="KAJ7687135.1"/>
    <property type="molecule type" value="Genomic_DNA"/>
</dbReference>
<accession>A0AAD7GG05</accession>
<keyword evidence="7" id="KW-0967">Endosome</keyword>
<dbReference type="InterPro" id="IPR036390">
    <property type="entry name" value="WH_DNA-bd_sf"/>
</dbReference>
<dbReference type="Gene3D" id="2.30.30.380">
    <property type="entry name" value="Zn-finger domain of Sec23/24"/>
    <property type="match status" value="1"/>
</dbReference>
<evidence type="ECO:0000256" key="8">
    <source>
        <dbReference type="SAM" id="MobiDB-lite"/>
    </source>
</evidence>
<dbReference type="InterPro" id="IPR021648">
    <property type="entry name" value="GLUE_dom"/>
</dbReference>
<dbReference type="PANTHER" id="PTHR13128:SF12">
    <property type="entry name" value="VACUOLAR PROTEIN-SORTING-ASSOCIATED PROTEIN 36"/>
    <property type="match status" value="1"/>
</dbReference>
<feature type="domain" description="GLUE N-terminal" evidence="9">
    <location>
        <begin position="10"/>
        <end position="281"/>
    </location>
</feature>
<dbReference type="SUPFAM" id="SSF46785">
    <property type="entry name" value="Winged helix' DNA-binding domain"/>
    <property type="match status" value="1"/>
</dbReference>
<proteinExistence type="inferred from homology"/>